<evidence type="ECO:0000313" key="8">
    <source>
        <dbReference type="EMBL" id="MFC5952906.1"/>
    </source>
</evidence>
<reference evidence="9" key="1">
    <citation type="journal article" date="2019" name="Int. J. Syst. Evol. Microbiol.">
        <title>The Global Catalogue of Microorganisms (GCM) 10K type strain sequencing project: providing services to taxonomists for standard genome sequencing and annotation.</title>
        <authorList>
            <consortium name="The Broad Institute Genomics Platform"/>
            <consortium name="The Broad Institute Genome Sequencing Center for Infectious Disease"/>
            <person name="Wu L."/>
            <person name="Ma J."/>
        </authorList>
    </citation>
    <scope>NUCLEOTIDE SEQUENCE [LARGE SCALE GENOMIC DNA]</scope>
    <source>
        <strain evidence="9">CGMCC 4.7397</strain>
    </source>
</reference>
<evidence type="ECO:0000256" key="5">
    <source>
        <dbReference type="ARBA" id="ARBA00023136"/>
    </source>
</evidence>
<feature type="transmembrane region" description="Helical" evidence="6">
    <location>
        <begin position="12"/>
        <end position="31"/>
    </location>
</feature>
<dbReference type="PANTHER" id="PTHR35007">
    <property type="entry name" value="INTEGRAL MEMBRANE PROTEIN-RELATED"/>
    <property type="match status" value="1"/>
</dbReference>
<evidence type="ECO:0000259" key="7">
    <source>
        <dbReference type="Pfam" id="PF00482"/>
    </source>
</evidence>
<keyword evidence="9" id="KW-1185">Reference proteome</keyword>
<keyword evidence="3 6" id="KW-0812">Transmembrane</keyword>
<dbReference type="PANTHER" id="PTHR35007:SF3">
    <property type="entry name" value="POSSIBLE CONSERVED ALANINE RICH MEMBRANE PROTEIN"/>
    <property type="match status" value="1"/>
</dbReference>
<proteinExistence type="predicted"/>
<dbReference type="Proteomes" id="UP001596119">
    <property type="component" value="Unassembled WGS sequence"/>
</dbReference>
<accession>A0ABW1IGY1</accession>
<evidence type="ECO:0000256" key="6">
    <source>
        <dbReference type="SAM" id="Phobius"/>
    </source>
</evidence>
<name>A0ABW1IGY1_9PSEU</name>
<feature type="transmembrane region" description="Helical" evidence="6">
    <location>
        <begin position="61"/>
        <end position="78"/>
    </location>
</feature>
<keyword evidence="5 6" id="KW-0472">Membrane</keyword>
<keyword evidence="4 6" id="KW-1133">Transmembrane helix</keyword>
<feature type="transmembrane region" description="Helical" evidence="6">
    <location>
        <begin position="84"/>
        <end position="106"/>
    </location>
</feature>
<feature type="transmembrane region" description="Helical" evidence="6">
    <location>
        <begin position="227"/>
        <end position="253"/>
    </location>
</feature>
<sequence length="263" mass="25314">MLLAVGTPHLPAGPHLPLAVALLLLAVALLVGGGPGARARLGVLVAAAPAADEPAAPLRRGWSAVGGTVVAVVVWTVVGGPAAGATGLLGALVVGAAAAVGSHVLVTRAAAQPTRAVDAGGLAAGWELLATCLEAGLPVPSAAEAAAARIEGGAGAGLRRAAGLLELGSPPTEAWAAVATVPGLEAFGRAARRSAETGAGLARVARSEAARLRAGLTDAAEAKAERAAVLIAAPLGVCFLPAFLALGIAPVVIGLAGEALARW</sequence>
<gene>
    <name evidence="8" type="ORF">ACFQH9_32065</name>
</gene>
<evidence type="ECO:0000256" key="3">
    <source>
        <dbReference type="ARBA" id="ARBA00022692"/>
    </source>
</evidence>
<comment type="subcellular location">
    <subcellularLocation>
        <location evidence="1">Cell membrane</location>
        <topology evidence="1">Multi-pass membrane protein</topology>
    </subcellularLocation>
</comment>
<keyword evidence="2" id="KW-1003">Cell membrane</keyword>
<feature type="domain" description="Type II secretion system protein GspF" evidence="7">
    <location>
        <begin position="128"/>
        <end position="247"/>
    </location>
</feature>
<evidence type="ECO:0000313" key="9">
    <source>
        <dbReference type="Proteomes" id="UP001596119"/>
    </source>
</evidence>
<comment type="caution">
    <text evidence="8">The sequence shown here is derived from an EMBL/GenBank/DDBJ whole genome shotgun (WGS) entry which is preliminary data.</text>
</comment>
<evidence type="ECO:0000256" key="1">
    <source>
        <dbReference type="ARBA" id="ARBA00004651"/>
    </source>
</evidence>
<evidence type="ECO:0000256" key="4">
    <source>
        <dbReference type="ARBA" id="ARBA00022989"/>
    </source>
</evidence>
<dbReference type="RefSeq" id="WP_379572224.1">
    <property type="nucleotide sequence ID" value="NZ_JBHSQK010000149.1"/>
</dbReference>
<dbReference type="EMBL" id="JBHSQK010000149">
    <property type="protein sequence ID" value="MFC5952906.1"/>
    <property type="molecule type" value="Genomic_DNA"/>
</dbReference>
<organism evidence="8 9">
    <name type="scientific">Pseudonocardia lutea</name>
    <dbReference type="NCBI Taxonomy" id="2172015"/>
    <lineage>
        <taxon>Bacteria</taxon>
        <taxon>Bacillati</taxon>
        <taxon>Actinomycetota</taxon>
        <taxon>Actinomycetes</taxon>
        <taxon>Pseudonocardiales</taxon>
        <taxon>Pseudonocardiaceae</taxon>
        <taxon>Pseudonocardia</taxon>
    </lineage>
</organism>
<protein>
    <submittedName>
        <fullName evidence="8">Type II secretion system F family protein</fullName>
    </submittedName>
</protein>
<evidence type="ECO:0000256" key="2">
    <source>
        <dbReference type="ARBA" id="ARBA00022475"/>
    </source>
</evidence>
<dbReference type="InterPro" id="IPR018076">
    <property type="entry name" value="T2SS_GspF_dom"/>
</dbReference>
<dbReference type="Pfam" id="PF00482">
    <property type="entry name" value="T2SSF"/>
    <property type="match status" value="1"/>
</dbReference>